<dbReference type="EMBL" id="QXHD01000004">
    <property type="protein sequence ID" value="NEZ56546.1"/>
    <property type="molecule type" value="Genomic_DNA"/>
</dbReference>
<evidence type="ECO:0000256" key="2">
    <source>
        <dbReference type="ARBA" id="ARBA00012438"/>
    </source>
</evidence>
<dbReference type="Gene3D" id="6.10.340.10">
    <property type="match status" value="1"/>
</dbReference>
<dbReference type="SUPFAM" id="SSF55874">
    <property type="entry name" value="ATPase domain of HSP90 chaperone/DNA topoisomerase II/histidine kinase"/>
    <property type="match status" value="1"/>
</dbReference>
<dbReference type="InterPro" id="IPR004358">
    <property type="entry name" value="Sig_transdc_His_kin-like_C"/>
</dbReference>
<dbReference type="EC" id="2.7.13.3" evidence="2"/>
<dbReference type="Proteomes" id="UP000481033">
    <property type="component" value="Unassembled WGS sequence"/>
</dbReference>
<keyword evidence="8" id="KW-1185">Reference proteome</keyword>
<dbReference type="InterPro" id="IPR005467">
    <property type="entry name" value="His_kinase_dom"/>
</dbReference>
<dbReference type="AlphaFoldDB" id="A0A6M0RK20"/>
<dbReference type="CDD" id="cd00075">
    <property type="entry name" value="HATPase"/>
    <property type="match status" value="1"/>
</dbReference>
<feature type="domain" description="Histidine kinase" evidence="6">
    <location>
        <begin position="338"/>
        <end position="567"/>
    </location>
</feature>
<evidence type="ECO:0000256" key="3">
    <source>
        <dbReference type="ARBA" id="ARBA00022679"/>
    </source>
</evidence>
<dbReference type="PANTHER" id="PTHR43047">
    <property type="entry name" value="TWO-COMPONENT HISTIDINE PROTEIN KINASE"/>
    <property type="match status" value="1"/>
</dbReference>
<dbReference type="PANTHER" id="PTHR43047:SF66">
    <property type="entry name" value="HISKA"/>
    <property type="match status" value="1"/>
</dbReference>
<keyword evidence="4" id="KW-0418">Kinase</keyword>
<dbReference type="GO" id="GO:0005886">
    <property type="term" value="C:plasma membrane"/>
    <property type="evidence" value="ECO:0007669"/>
    <property type="project" value="TreeGrafter"/>
</dbReference>
<organism evidence="7 8">
    <name type="scientific">Adonisia turfae CCMR0081</name>
    <dbReference type="NCBI Taxonomy" id="2292702"/>
    <lineage>
        <taxon>Bacteria</taxon>
        <taxon>Bacillati</taxon>
        <taxon>Cyanobacteriota</taxon>
        <taxon>Adonisia</taxon>
        <taxon>Adonisia turfae</taxon>
    </lineage>
</organism>
<dbReference type="SMART" id="SM00387">
    <property type="entry name" value="HATPase_c"/>
    <property type="match status" value="1"/>
</dbReference>
<comment type="caution">
    <text evidence="7">The sequence shown here is derived from an EMBL/GenBank/DDBJ whole genome shotgun (WGS) entry which is preliminary data.</text>
</comment>
<dbReference type="CDD" id="cd06225">
    <property type="entry name" value="HAMP"/>
    <property type="match status" value="1"/>
</dbReference>
<dbReference type="InterPro" id="IPR021796">
    <property type="entry name" value="Tll0287-like_dom"/>
</dbReference>
<gene>
    <name evidence="7" type="ORF">DXZ20_12835</name>
</gene>
<reference evidence="7 8" key="1">
    <citation type="journal article" date="2020" name="Microb. Ecol.">
        <title>Ecogenomics of the Marine Benthic Filamentous Cyanobacterium Adonisia.</title>
        <authorList>
            <person name="Walter J.M."/>
            <person name="Coutinho F.H."/>
            <person name="Leomil L."/>
            <person name="Hargreaves P.I."/>
            <person name="Campeao M.E."/>
            <person name="Vieira V.V."/>
            <person name="Silva B.S."/>
            <person name="Fistarol G.O."/>
            <person name="Salomon P.S."/>
            <person name="Sawabe T."/>
            <person name="Mino S."/>
            <person name="Hosokawa M."/>
            <person name="Miyashita H."/>
            <person name="Maruyama F."/>
            <person name="van Verk M.C."/>
            <person name="Dutilh B.E."/>
            <person name="Thompson C.C."/>
            <person name="Thompson F.L."/>
        </authorList>
    </citation>
    <scope>NUCLEOTIDE SEQUENCE [LARGE SCALE GENOMIC DNA]</scope>
    <source>
        <strain evidence="7 8">CCMR0081</strain>
    </source>
</reference>
<keyword evidence="3" id="KW-0808">Transferase</keyword>
<name>A0A6M0RK20_9CYAN</name>
<dbReference type="Gene3D" id="3.30.565.10">
    <property type="entry name" value="Histidine kinase-like ATPase, C-terminal domain"/>
    <property type="match status" value="1"/>
</dbReference>
<protein>
    <recommendedName>
        <fullName evidence="2">histidine kinase</fullName>
        <ecNumber evidence="2">2.7.13.3</ecNumber>
    </recommendedName>
</protein>
<dbReference type="InterPro" id="IPR036890">
    <property type="entry name" value="HATPase_C_sf"/>
</dbReference>
<evidence type="ECO:0000313" key="8">
    <source>
        <dbReference type="Proteomes" id="UP000481033"/>
    </source>
</evidence>
<sequence>MIRWNLWAKFSLFLFLVWLLVSGSTIAMLSQHLNAHAEQAVKERAKIVLTGMQAVRDYTRDHVQPVLKESSDMGFFIQESIPNFAARTIFADFQQQDELLEDFLYKEATPNPTNPTDLADAFETDIFSQLQQFVTSESQGLSGYRFLDGKKLFYMAQPLVMSDVSCLECHGKVRDAPEYLVNMYGDRNGFGWQLNDVVAAQMVYVPADIIFDRGRQNLWTVTKTLLGTLGAFFVVVNLLLWRTVVKPLKILTNTAKAVSSCSITSEQDVFPQDQHLEKLTLRRDEPGQLARSFQYMIYVLSRREQDLQLAVQERTQSLEQEMRDRKTAQEALQTYAHAMNHDLRNLVMGISNLVQGIIFRSSKAKTHDSTQPASIVMEPKALSMIQQSCDRQLKLMNSLMEVQSSDIWRISLQKDNVNLRQLTEDLRFFYETKQTLSTAKISNHVSSEVPQVYGDFCQLRRVFENLIDNALKYNPKGVAITLTADIWDDDPSMVRCAVTDNGMGIDPAKSQELFEIYARGKSQFSVDGYGLGLYICRKIVEAHGGHIGVESFSNQGAEFWFTLPLVNTG</sequence>
<accession>A0A6M0RK20</accession>
<dbReference type="InterPro" id="IPR003594">
    <property type="entry name" value="HATPase_dom"/>
</dbReference>
<keyword evidence="5" id="KW-0902">Two-component regulatory system</keyword>
<evidence type="ECO:0000259" key="6">
    <source>
        <dbReference type="PROSITE" id="PS50109"/>
    </source>
</evidence>
<evidence type="ECO:0000256" key="4">
    <source>
        <dbReference type="ARBA" id="ARBA00022777"/>
    </source>
</evidence>
<dbReference type="PRINTS" id="PR00344">
    <property type="entry name" value="BCTRLSENSOR"/>
</dbReference>
<dbReference type="Gene3D" id="1.10.287.130">
    <property type="match status" value="1"/>
</dbReference>
<evidence type="ECO:0000256" key="1">
    <source>
        <dbReference type="ARBA" id="ARBA00000085"/>
    </source>
</evidence>
<dbReference type="GO" id="GO:0009927">
    <property type="term" value="F:histidine phosphotransfer kinase activity"/>
    <property type="evidence" value="ECO:0007669"/>
    <property type="project" value="TreeGrafter"/>
</dbReference>
<dbReference type="Pfam" id="PF11845">
    <property type="entry name" value="Tll0287-like"/>
    <property type="match status" value="1"/>
</dbReference>
<dbReference type="GO" id="GO:0000155">
    <property type="term" value="F:phosphorelay sensor kinase activity"/>
    <property type="evidence" value="ECO:0007669"/>
    <property type="project" value="TreeGrafter"/>
</dbReference>
<dbReference type="PROSITE" id="PS50109">
    <property type="entry name" value="HIS_KIN"/>
    <property type="match status" value="1"/>
</dbReference>
<dbReference type="Pfam" id="PF02518">
    <property type="entry name" value="HATPase_c"/>
    <property type="match status" value="1"/>
</dbReference>
<comment type="catalytic activity">
    <reaction evidence="1">
        <text>ATP + protein L-histidine = ADP + protein N-phospho-L-histidine.</text>
        <dbReference type="EC" id="2.7.13.3"/>
    </reaction>
</comment>
<evidence type="ECO:0000256" key="5">
    <source>
        <dbReference type="ARBA" id="ARBA00023012"/>
    </source>
</evidence>
<proteinExistence type="predicted"/>
<evidence type="ECO:0000313" key="7">
    <source>
        <dbReference type="EMBL" id="NEZ56546.1"/>
    </source>
</evidence>